<dbReference type="InterPro" id="IPR011032">
    <property type="entry name" value="GroES-like_sf"/>
</dbReference>
<gene>
    <name evidence="2" type="ORF">ACFLIM_34550</name>
</gene>
<name>A0ABW7AQI7_9ACTN</name>
<accession>A0ABW7AQI7</accession>
<evidence type="ECO:0000313" key="3">
    <source>
        <dbReference type="Proteomes" id="UP001603978"/>
    </source>
</evidence>
<comment type="caution">
    <text evidence="2">The sequence shown here is derived from an EMBL/GenBank/DDBJ whole genome shotgun (WGS) entry which is preliminary data.</text>
</comment>
<keyword evidence="3" id="KW-1185">Reference proteome</keyword>
<dbReference type="PANTHER" id="PTHR43677">
    <property type="entry name" value="SHORT-CHAIN DEHYDROGENASE/REDUCTASE"/>
    <property type="match status" value="1"/>
</dbReference>
<feature type="domain" description="Enoyl reductase (ER)" evidence="1">
    <location>
        <begin position="12"/>
        <end position="300"/>
    </location>
</feature>
<dbReference type="Proteomes" id="UP001603978">
    <property type="component" value="Unassembled WGS sequence"/>
</dbReference>
<sequence length="304" mass="31023">MRALVVGAGAEGRFAEVPEPVPGPGQALVEVHHVSVNFSELRHMGRLPQGMVLGYDAAGIVIRAAEDGTGPAEGARVAAFGPGAWAERVAFGTDAMAVVPDRVELVEAAALPMAGLTALRSLRAAGPTPGSRVLVTGASGSVGRLAVQLARREGAHVIASVSSPGRAERLAAALATDRAVEVVVGLDRVEPVDVVIEVVGGPALVTAWGLLKPGGNLQSIGWAAGQPAVFPPNSTFALGEARSLSSFGDMAAPATDLAHLLTLLATAELSIELGWHASWDRLEEARAAQLDAATTGKITMQIAT</sequence>
<dbReference type="Pfam" id="PF08240">
    <property type="entry name" value="ADH_N"/>
    <property type="match status" value="1"/>
</dbReference>
<dbReference type="Pfam" id="PF00107">
    <property type="entry name" value="ADH_zinc_N"/>
    <property type="match status" value="1"/>
</dbReference>
<dbReference type="EMBL" id="JBICRM010000027">
    <property type="protein sequence ID" value="MFG1708338.1"/>
    <property type="molecule type" value="Genomic_DNA"/>
</dbReference>
<dbReference type="InterPro" id="IPR013154">
    <property type="entry name" value="ADH-like_N"/>
</dbReference>
<dbReference type="InterPro" id="IPR051397">
    <property type="entry name" value="Zn-ADH-like_protein"/>
</dbReference>
<dbReference type="RefSeq" id="WP_393172571.1">
    <property type="nucleotide sequence ID" value="NZ_JBICRM010000027.1"/>
</dbReference>
<dbReference type="InterPro" id="IPR036291">
    <property type="entry name" value="NAD(P)-bd_dom_sf"/>
</dbReference>
<dbReference type="Gene3D" id="3.40.50.720">
    <property type="entry name" value="NAD(P)-binding Rossmann-like Domain"/>
    <property type="match status" value="1"/>
</dbReference>
<dbReference type="SMART" id="SM00829">
    <property type="entry name" value="PKS_ER"/>
    <property type="match status" value="1"/>
</dbReference>
<dbReference type="InterPro" id="IPR020843">
    <property type="entry name" value="ER"/>
</dbReference>
<dbReference type="InterPro" id="IPR013149">
    <property type="entry name" value="ADH-like_C"/>
</dbReference>
<reference evidence="2 3" key="1">
    <citation type="submission" date="2024-10" db="EMBL/GenBank/DDBJ databases">
        <authorList>
            <person name="Topkara A.R."/>
            <person name="Saygin H."/>
        </authorList>
    </citation>
    <scope>NUCLEOTIDE SEQUENCE [LARGE SCALE GENOMIC DNA]</scope>
    <source>
        <strain evidence="2 3">M3C6</strain>
    </source>
</reference>
<proteinExistence type="predicted"/>
<evidence type="ECO:0000259" key="1">
    <source>
        <dbReference type="SMART" id="SM00829"/>
    </source>
</evidence>
<organism evidence="2 3">
    <name type="scientific">Nonomuraea marmarensis</name>
    <dbReference type="NCBI Taxonomy" id="3351344"/>
    <lineage>
        <taxon>Bacteria</taxon>
        <taxon>Bacillati</taxon>
        <taxon>Actinomycetota</taxon>
        <taxon>Actinomycetes</taxon>
        <taxon>Streptosporangiales</taxon>
        <taxon>Streptosporangiaceae</taxon>
        <taxon>Nonomuraea</taxon>
    </lineage>
</organism>
<protein>
    <submittedName>
        <fullName evidence="2">Zinc-binding dehydrogenase</fullName>
    </submittedName>
</protein>
<dbReference type="SUPFAM" id="SSF51735">
    <property type="entry name" value="NAD(P)-binding Rossmann-fold domains"/>
    <property type="match status" value="1"/>
</dbReference>
<dbReference type="PANTHER" id="PTHR43677:SF4">
    <property type="entry name" value="QUINONE OXIDOREDUCTASE-LIKE PROTEIN 2"/>
    <property type="match status" value="1"/>
</dbReference>
<dbReference type="SUPFAM" id="SSF50129">
    <property type="entry name" value="GroES-like"/>
    <property type="match status" value="1"/>
</dbReference>
<dbReference type="Gene3D" id="3.90.180.10">
    <property type="entry name" value="Medium-chain alcohol dehydrogenases, catalytic domain"/>
    <property type="match status" value="1"/>
</dbReference>
<evidence type="ECO:0000313" key="2">
    <source>
        <dbReference type="EMBL" id="MFG1708338.1"/>
    </source>
</evidence>